<organism evidence="2 3">
    <name type="scientific">Pogona vitticeps</name>
    <name type="common">central bearded dragon</name>
    <dbReference type="NCBI Taxonomy" id="103695"/>
    <lineage>
        <taxon>Eukaryota</taxon>
        <taxon>Metazoa</taxon>
        <taxon>Chordata</taxon>
        <taxon>Craniata</taxon>
        <taxon>Vertebrata</taxon>
        <taxon>Euteleostomi</taxon>
        <taxon>Lepidosauria</taxon>
        <taxon>Squamata</taxon>
        <taxon>Bifurcata</taxon>
        <taxon>Unidentata</taxon>
        <taxon>Episquamata</taxon>
        <taxon>Toxicofera</taxon>
        <taxon>Iguania</taxon>
        <taxon>Acrodonta</taxon>
        <taxon>Agamidae</taxon>
        <taxon>Amphibolurinae</taxon>
        <taxon>Pogona</taxon>
    </lineage>
</organism>
<reference evidence="2" key="1">
    <citation type="submission" date="2025-05" db="UniProtKB">
        <authorList>
            <consortium name="RefSeq"/>
        </authorList>
    </citation>
    <scope>NUCLEOTIDE SEQUENCE [LARGE SCALE GENOMIC DNA]</scope>
</reference>
<protein>
    <submittedName>
        <fullName evidence="3">Uncharacterized protein</fullName>
    </submittedName>
</protein>
<feature type="coiled-coil region" evidence="1">
    <location>
        <begin position="165"/>
        <end position="199"/>
    </location>
</feature>
<name>A0ABM5FIG2_9SAUR</name>
<keyword evidence="1" id="KW-0175">Coiled coil</keyword>
<evidence type="ECO:0000313" key="2">
    <source>
        <dbReference type="Proteomes" id="UP001652642"/>
    </source>
</evidence>
<evidence type="ECO:0000256" key="1">
    <source>
        <dbReference type="SAM" id="Coils"/>
    </source>
</evidence>
<sequence>MVLSQENSFNSAVRDDLAAGMQELTFLVRLLLLPWPYDDEACAQSRHHVTKASRHFSEAGQKLEAHLLLVDSQLEALVTVKKFMQDDLQEKKEDLADLRTQITALQEAHKKSQEMLEAAESHLESTREQLRLAHKEVVKNRAGREIGIRLMIPPGLGSLIGAGLAVGYQAALDSAKNLVAEAQNAVNQSLAEIAGHKDEMAHLSQKEQEVQAGINTTDQKFSQIQAQYEEVLAFQREVTTQQSYIRKGLSVLDLLAGKIQAAAVLSSHACIPEFLVDILEEIGGVVGGQEGAAFHSDKEIQASVLEINKAVTSLRARSGEKLPVDS</sequence>
<accession>A0ABM5FIG2</accession>
<reference evidence="3" key="2">
    <citation type="submission" date="2025-08" db="UniProtKB">
        <authorList>
            <consortium name="RefSeq"/>
        </authorList>
    </citation>
    <scope>IDENTIFICATION</scope>
</reference>
<dbReference type="GeneID" id="140704301"/>
<evidence type="ECO:0000313" key="3">
    <source>
        <dbReference type="RefSeq" id="XP_072845209.1"/>
    </source>
</evidence>
<feature type="coiled-coil region" evidence="1">
    <location>
        <begin position="81"/>
        <end position="136"/>
    </location>
</feature>
<dbReference type="Proteomes" id="UP001652642">
    <property type="component" value="Chromosome 2"/>
</dbReference>
<proteinExistence type="predicted"/>
<gene>
    <name evidence="3" type="primary">LOC140704301</name>
</gene>
<dbReference type="RefSeq" id="XP_072845209.1">
    <property type="nucleotide sequence ID" value="XM_072989108.1"/>
</dbReference>
<keyword evidence="2" id="KW-1185">Reference proteome</keyword>